<dbReference type="InterPro" id="IPR023210">
    <property type="entry name" value="NADP_OxRdtase_dom"/>
</dbReference>
<dbReference type="Gene3D" id="3.20.20.100">
    <property type="entry name" value="NADP-dependent oxidoreductase domain"/>
    <property type="match status" value="1"/>
</dbReference>
<proteinExistence type="predicted"/>
<dbReference type="EMBL" id="JBBEUB010000010">
    <property type="protein sequence ID" value="MEJ2905236.1"/>
    <property type="molecule type" value="Genomic_DNA"/>
</dbReference>
<dbReference type="InterPro" id="IPR020471">
    <property type="entry name" value="AKR"/>
</dbReference>
<dbReference type="InterPro" id="IPR036812">
    <property type="entry name" value="NAD(P)_OxRdtase_dom_sf"/>
</dbReference>
<feature type="domain" description="NADP-dependent oxidoreductase" evidence="1">
    <location>
        <begin position="18"/>
        <end position="337"/>
    </location>
</feature>
<dbReference type="RefSeq" id="WP_288883863.1">
    <property type="nucleotide sequence ID" value="NZ_CBFGNQ010000026.1"/>
</dbReference>
<protein>
    <submittedName>
        <fullName evidence="2">Aldo/keto reductase</fullName>
    </submittedName>
</protein>
<organism evidence="2 3">
    <name type="scientific">Pedobacter panaciterrae</name>
    <dbReference type="NCBI Taxonomy" id="363849"/>
    <lineage>
        <taxon>Bacteria</taxon>
        <taxon>Pseudomonadati</taxon>
        <taxon>Bacteroidota</taxon>
        <taxon>Sphingobacteriia</taxon>
        <taxon>Sphingobacteriales</taxon>
        <taxon>Sphingobacteriaceae</taxon>
        <taxon>Pedobacter</taxon>
    </lineage>
</organism>
<gene>
    <name evidence="2" type="ORF">WAE58_22510</name>
</gene>
<dbReference type="PANTHER" id="PTHR42686:SF1">
    <property type="entry name" value="GH17980P-RELATED"/>
    <property type="match status" value="1"/>
</dbReference>
<comment type="caution">
    <text evidence="2">The sequence shown here is derived from an EMBL/GenBank/DDBJ whole genome shotgun (WGS) entry which is preliminary data.</text>
</comment>
<evidence type="ECO:0000313" key="3">
    <source>
        <dbReference type="Proteomes" id="UP001378956"/>
    </source>
</evidence>
<keyword evidence="3" id="KW-1185">Reference proteome</keyword>
<evidence type="ECO:0000259" key="1">
    <source>
        <dbReference type="Pfam" id="PF00248"/>
    </source>
</evidence>
<dbReference type="SUPFAM" id="SSF51430">
    <property type="entry name" value="NAD(P)-linked oxidoreductase"/>
    <property type="match status" value="1"/>
</dbReference>
<name>A0ABU8NUC8_9SPHI</name>
<accession>A0ABU8NUC8</accession>
<evidence type="ECO:0000313" key="2">
    <source>
        <dbReference type="EMBL" id="MEJ2905236.1"/>
    </source>
</evidence>
<dbReference type="PANTHER" id="PTHR42686">
    <property type="entry name" value="GH17980P-RELATED"/>
    <property type="match status" value="1"/>
</dbReference>
<reference evidence="2 3" key="1">
    <citation type="submission" date="2024-03" db="EMBL/GenBank/DDBJ databases">
        <title>Sequence of Lycoming College Course Isolates.</title>
        <authorList>
            <person name="Plotts O."/>
            <person name="Newman J."/>
        </authorList>
    </citation>
    <scope>NUCLEOTIDE SEQUENCE [LARGE SCALE GENOMIC DNA]</scope>
    <source>
        <strain evidence="2 3">CJB-3</strain>
    </source>
</reference>
<dbReference type="Pfam" id="PF00248">
    <property type="entry name" value="Aldo_ket_red"/>
    <property type="match status" value="1"/>
</dbReference>
<dbReference type="CDD" id="cd19152">
    <property type="entry name" value="AKR_AKR15A"/>
    <property type="match status" value="1"/>
</dbReference>
<dbReference type="Proteomes" id="UP001378956">
    <property type="component" value="Unassembled WGS sequence"/>
</dbReference>
<sequence length="347" mass="39201">MLSVKKEQIKKNGGELPPIIFGTSSLGNLYQSLSYETKRNIIKECIEHSFGKALFDTAGKYGAGLALEVLGKSLADLHVHPDDVVICNKLGWYQTELLTPEPTFEKDIWFDLKNDAVQQISYDGIMKCFDQGNSLLGIYSAKMVSVHDPDEYLAAAKDEIEEEQKYQDILEAYRALAELKRQKLVTSIGIGAKNWKVIERVVADVELDWVMIANSLTVKSHPEDLVRFIANLKEKNIVVINSAVFNGGFLIGSDFYNYQKVNKHTVEGEALYQWRSNFFALCSKFNVKPAEVCFDFGFNIPGVSSIALNTTRPEKIKENIMMVNKKIPQAFWKAMQEEQLISIPLNK</sequence>